<dbReference type="Proteomes" id="UP000242765">
    <property type="component" value="Unassembled WGS sequence"/>
</dbReference>
<evidence type="ECO:0008006" key="3">
    <source>
        <dbReference type="Google" id="ProtNLM"/>
    </source>
</evidence>
<dbReference type="EMBL" id="NEGB01000013">
    <property type="protein sequence ID" value="OTG62448.1"/>
    <property type="molecule type" value="Genomic_DNA"/>
</dbReference>
<dbReference type="AlphaFoldDB" id="A0A1Y3C5Z3"/>
<gene>
    <name evidence="1" type="ORF">B9T28_14535</name>
</gene>
<proteinExistence type="predicted"/>
<evidence type="ECO:0000313" key="2">
    <source>
        <dbReference type="Proteomes" id="UP000242765"/>
    </source>
</evidence>
<organism evidence="1 2">
    <name type="scientific">Acinetobacter silvestris</name>
    <dbReference type="NCBI Taxonomy" id="1977882"/>
    <lineage>
        <taxon>Bacteria</taxon>
        <taxon>Pseudomonadati</taxon>
        <taxon>Pseudomonadota</taxon>
        <taxon>Gammaproteobacteria</taxon>
        <taxon>Moraxellales</taxon>
        <taxon>Moraxellaceae</taxon>
        <taxon>Acinetobacter</taxon>
    </lineage>
</organism>
<accession>A0A1Y3C5Z3</accession>
<comment type="caution">
    <text evidence="1">The sequence shown here is derived from an EMBL/GenBank/DDBJ whole genome shotgun (WGS) entry which is preliminary data.</text>
</comment>
<protein>
    <recommendedName>
        <fullName evidence="3">Mobilization protein</fullName>
    </recommendedName>
</protein>
<sequence length="107" mass="12542">MNKKDSLDKQMLIHLTKDEFNQIQTACKQASMKQSDYLRHKLLSTSALSFIPSNDIHNVRLLGFMLTKIFEQLKDTQIIDHDVREINQLITEIKLTVRRLNDELDKS</sequence>
<keyword evidence="2" id="KW-1185">Reference proteome</keyword>
<reference evidence="1 2" key="1">
    <citation type="submission" date="2017-04" db="EMBL/GenBank/DDBJ databases">
        <title>High diversity of culturable Acinetobacter species in natural soil and water ecosystems.</title>
        <authorList>
            <person name="Nemec A."/>
            <person name="Radolfova-Krizova L."/>
        </authorList>
    </citation>
    <scope>NUCLEOTIDE SEQUENCE [LARGE SCALE GENOMIC DNA]</scope>
    <source>
        <strain evidence="1 2">ANC 4999</strain>
    </source>
</reference>
<evidence type="ECO:0000313" key="1">
    <source>
        <dbReference type="EMBL" id="OTG62448.1"/>
    </source>
</evidence>
<dbReference type="STRING" id="1977882.B9T28_14535"/>
<name>A0A1Y3C5Z3_9GAMM</name>
<dbReference type="RefSeq" id="WP_086204696.1">
    <property type="nucleotide sequence ID" value="NZ_NEGB01000013.1"/>
</dbReference>
<dbReference type="OrthoDB" id="6705580at2"/>